<dbReference type="AlphaFoldDB" id="A0A7R9HGX3"/>
<organism evidence="2">
    <name type="scientific">Timema cristinae</name>
    <name type="common">Walking stick</name>
    <dbReference type="NCBI Taxonomy" id="61476"/>
    <lineage>
        <taxon>Eukaryota</taxon>
        <taxon>Metazoa</taxon>
        <taxon>Ecdysozoa</taxon>
        <taxon>Arthropoda</taxon>
        <taxon>Hexapoda</taxon>
        <taxon>Insecta</taxon>
        <taxon>Pterygota</taxon>
        <taxon>Neoptera</taxon>
        <taxon>Polyneoptera</taxon>
        <taxon>Phasmatodea</taxon>
        <taxon>Timematodea</taxon>
        <taxon>Timematoidea</taxon>
        <taxon>Timematidae</taxon>
        <taxon>Timema</taxon>
    </lineage>
</organism>
<sequence>MTAGMAVTSEDVRCFVTSRLRCTALRTLSVSRKVSSVTDVTTAAMEAMKPSAQGPAPSPRTPPGAVSSTSSSAGMGPASGNSSLAMVTRTVSMVRTNTPAMVRNNSY</sequence>
<feature type="compositionally biased region" description="Polar residues" evidence="1">
    <location>
        <begin position="66"/>
        <end position="84"/>
    </location>
</feature>
<name>A0A7R9HGX3_TIMCR</name>
<accession>A0A7R9HGX3</accession>
<feature type="region of interest" description="Disordered" evidence="1">
    <location>
        <begin position="46"/>
        <end position="84"/>
    </location>
</feature>
<protein>
    <submittedName>
        <fullName evidence="2">Uncharacterized protein</fullName>
    </submittedName>
</protein>
<proteinExistence type="predicted"/>
<gene>
    <name evidence="2" type="ORF">TCEB3V08_LOCUS13568</name>
</gene>
<evidence type="ECO:0000256" key="1">
    <source>
        <dbReference type="SAM" id="MobiDB-lite"/>
    </source>
</evidence>
<evidence type="ECO:0000313" key="2">
    <source>
        <dbReference type="EMBL" id="CAD7419022.1"/>
    </source>
</evidence>
<dbReference type="EMBL" id="OC342904">
    <property type="protein sequence ID" value="CAD7419022.1"/>
    <property type="molecule type" value="Genomic_DNA"/>
</dbReference>
<reference evidence="2" key="1">
    <citation type="submission" date="2020-11" db="EMBL/GenBank/DDBJ databases">
        <authorList>
            <person name="Tran Van P."/>
        </authorList>
    </citation>
    <scope>NUCLEOTIDE SEQUENCE</scope>
</reference>